<sequence>MLSEMRNIIREEVQNSLASMSQREVYSPGPARKRPRKDPEQEVQDGSSEAESEYRGSDQEEGELPVEEQEGKRYYFPVEETEELVQAVRRTMQVKEDPQPRSRQDQMFGGLTYQERTVFPVSEHIRKMISQEWKDAERRLVMSREFKNRLPFDSEEIKTWEEIPKWGSHRPLCVLQVMPRVSVSKTRGDKSRTVTVAPLPPVTVDIIPGRFTEDDWMSMVTAEDGEHVVGDIVDSLISHVMEECLTFYLQQQVIPYTISQARDAMLQIVQWTFVPRDEGNHKPDTESTWQEEPQPCPHDSWAQGCVPVTQPAQNTPIQSFSDIPQARLY</sequence>
<dbReference type="PANTHER" id="PTHR34438:SF1">
    <property type="entry name" value="CHROMOSOME 2 OPEN READING FRAME 81"/>
    <property type="match status" value="1"/>
</dbReference>
<dbReference type="Proteomes" id="UP001176940">
    <property type="component" value="Unassembled WGS sequence"/>
</dbReference>
<dbReference type="EMBL" id="CAUEEQ010010069">
    <property type="protein sequence ID" value="CAJ0934125.1"/>
    <property type="molecule type" value="Genomic_DNA"/>
</dbReference>
<proteinExistence type="predicted"/>
<name>A0ABN9L5Z4_9NEOB</name>
<organism evidence="2 3">
    <name type="scientific">Ranitomeya imitator</name>
    <name type="common">mimic poison frog</name>
    <dbReference type="NCBI Taxonomy" id="111125"/>
    <lineage>
        <taxon>Eukaryota</taxon>
        <taxon>Metazoa</taxon>
        <taxon>Chordata</taxon>
        <taxon>Craniata</taxon>
        <taxon>Vertebrata</taxon>
        <taxon>Euteleostomi</taxon>
        <taxon>Amphibia</taxon>
        <taxon>Batrachia</taxon>
        <taxon>Anura</taxon>
        <taxon>Neobatrachia</taxon>
        <taxon>Hyloidea</taxon>
        <taxon>Dendrobatidae</taxon>
        <taxon>Dendrobatinae</taxon>
        <taxon>Ranitomeya</taxon>
    </lineage>
</organism>
<feature type="region of interest" description="Disordered" evidence="1">
    <location>
        <begin position="279"/>
        <end position="301"/>
    </location>
</feature>
<protein>
    <submittedName>
        <fullName evidence="2">Uncharacterized protein</fullName>
    </submittedName>
</protein>
<comment type="caution">
    <text evidence="2">The sequence shown here is derived from an EMBL/GenBank/DDBJ whole genome shotgun (WGS) entry which is preliminary data.</text>
</comment>
<feature type="compositionally biased region" description="Acidic residues" evidence="1">
    <location>
        <begin position="59"/>
        <end position="68"/>
    </location>
</feature>
<feature type="region of interest" description="Disordered" evidence="1">
    <location>
        <begin position="1"/>
        <end position="75"/>
    </location>
</feature>
<feature type="compositionally biased region" description="Polar residues" evidence="1">
    <location>
        <begin position="14"/>
        <end position="24"/>
    </location>
</feature>
<dbReference type="Pfam" id="PF15479">
    <property type="entry name" value="DUF4639"/>
    <property type="match status" value="1"/>
</dbReference>
<keyword evidence="3" id="KW-1185">Reference proteome</keyword>
<accession>A0ABN9L5Z4</accession>
<dbReference type="PANTHER" id="PTHR34438">
    <property type="entry name" value="SI:DKEY-97L20.6"/>
    <property type="match status" value="1"/>
</dbReference>
<evidence type="ECO:0000313" key="3">
    <source>
        <dbReference type="Proteomes" id="UP001176940"/>
    </source>
</evidence>
<evidence type="ECO:0000313" key="2">
    <source>
        <dbReference type="EMBL" id="CAJ0934125.1"/>
    </source>
</evidence>
<gene>
    <name evidence="2" type="ORF">RIMI_LOCUS5785369</name>
</gene>
<dbReference type="InterPro" id="IPR028042">
    <property type="entry name" value="DUF4639"/>
</dbReference>
<evidence type="ECO:0000256" key="1">
    <source>
        <dbReference type="SAM" id="MobiDB-lite"/>
    </source>
</evidence>
<reference evidence="2" key="1">
    <citation type="submission" date="2023-07" db="EMBL/GenBank/DDBJ databases">
        <authorList>
            <person name="Stuckert A."/>
        </authorList>
    </citation>
    <scope>NUCLEOTIDE SEQUENCE</scope>
</reference>